<reference evidence="2" key="1">
    <citation type="submission" date="2016-11" db="UniProtKB">
        <authorList>
            <consortium name="WormBaseParasite"/>
        </authorList>
    </citation>
    <scope>IDENTIFICATION</scope>
    <source>
        <strain evidence="2">KR3021</strain>
    </source>
</reference>
<protein>
    <submittedName>
        <fullName evidence="2">Apple domain-containing protein</fullName>
    </submittedName>
</protein>
<evidence type="ECO:0000313" key="2">
    <source>
        <dbReference type="WBParaSite" id="RSKR_0000369400.1"/>
    </source>
</evidence>
<dbReference type="Proteomes" id="UP000095286">
    <property type="component" value="Unplaced"/>
</dbReference>
<evidence type="ECO:0000313" key="1">
    <source>
        <dbReference type="Proteomes" id="UP000095286"/>
    </source>
</evidence>
<organism evidence="1 2">
    <name type="scientific">Rhabditophanes sp. KR3021</name>
    <dbReference type="NCBI Taxonomy" id="114890"/>
    <lineage>
        <taxon>Eukaryota</taxon>
        <taxon>Metazoa</taxon>
        <taxon>Ecdysozoa</taxon>
        <taxon>Nematoda</taxon>
        <taxon>Chromadorea</taxon>
        <taxon>Rhabditida</taxon>
        <taxon>Tylenchina</taxon>
        <taxon>Panagrolaimomorpha</taxon>
        <taxon>Strongyloidoidea</taxon>
        <taxon>Alloionematidae</taxon>
        <taxon>Rhabditophanes</taxon>
    </lineage>
</organism>
<proteinExistence type="predicted"/>
<name>A0AC35TSK6_9BILA</name>
<dbReference type="WBParaSite" id="RSKR_0000369400.1">
    <property type="protein sequence ID" value="RSKR_0000369400.1"/>
    <property type="gene ID" value="RSKR_0000369400"/>
</dbReference>
<sequence length="409" mass="46214">MSANSPEVDSIVTEIADLTDPCFHKYKDASVDIGQPFERRSQITLKQCKNHCSHTQTGFYQCRSVVYNYGSQICDLFAHVGDQSPSRLIRQSGADYFEHLNKNSCLHSPNLELGGHESATVVDFNEDLKYQKTADVRKKETKKGLVNGEAQITATSRGPFSATCTDDKVPRYLKIKNFELYLNDDVLVEKGTFKECSEICNSNLVNDNEFKCGSFDLKNGTCYLSKEVSLPLGSGKLKQSEKTDYYEKVCVEEKYATNCPLVFERHPQKILVGFAETVIDVSTFQECFNTCLNAKTLFGFECYSGMFYFEESSLNCILNSESKATQPDLFTSEYNDIVDYFETGCKVVNKLKPSNSSNVRRKPHHNLLPDAIKSPKRDMNEGTILISENNGNKINKEFLKSLNPKWIVV</sequence>
<accession>A0AC35TSK6</accession>